<dbReference type="AlphaFoldDB" id="A0A4R4DSN8"/>
<evidence type="ECO:0000313" key="3">
    <source>
        <dbReference type="Proteomes" id="UP000295164"/>
    </source>
</evidence>
<comment type="caution">
    <text evidence="2">The sequence shown here is derived from an EMBL/GenBank/DDBJ whole genome shotgun (WGS) entry which is preliminary data.</text>
</comment>
<proteinExistence type="predicted"/>
<accession>A0A4R4DSN8</accession>
<protein>
    <recommendedName>
        <fullName evidence="4">CCDC81-like prokaryotic HU domain-containing protein</fullName>
    </recommendedName>
</protein>
<organism evidence="2 3">
    <name type="scientific">Flaviaesturariibacter aridisoli</name>
    <dbReference type="NCBI Taxonomy" id="2545761"/>
    <lineage>
        <taxon>Bacteria</taxon>
        <taxon>Pseudomonadati</taxon>
        <taxon>Bacteroidota</taxon>
        <taxon>Chitinophagia</taxon>
        <taxon>Chitinophagales</taxon>
        <taxon>Chitinophagaceae</taxon>
        <taxon>Flaviaestuariibacter</taxon>
    </lineage>
</organism>
<keyword evidence="1" id="KW-0472">Membrane</keyword>
<evidence type="ECO:0000256" key="1">
    <source>
        <dbReference type="SAM" id="Phobius"/>
    </source>
</evidence>
<sequence length="186" mass="21016">MTIPHLGSLSLQRQAATWSVADQELQGPAYRVHTADEQEPAPQQLAWIAGAARQTEQEARESLQRFGARLQLQLRREPFLWPGVGLLQWHEGRLQVEPATPVLLPPQAAGRVIREDARHTIRVGEQEVASSFYEERTVVTEGRHDLEWLAWLIAVLAALFVFYCIYSEHFSPLSSGLRTGVFQNLP</sequence>
<keyword evidence="1" id="KW-1133">Transmembrane helix</keyword>
<reference evidence="2 3" key="1">
    <citation type="submission" date="2019-03" db="EMBL/GenBank/DDBJ databases">
        <authorList>
            <person name="Kim M.K.M."/>
        </authorList>
    </citation>
    <scope>NUCLEOTIDE SEQUENCE [LARGE SCALE GENOMIC DNA]</scope>
    <source>
        <strain evidence="2 3">17J68-15</strain>
    </source>
</reference>
<keyword evidence="3" id="KW-1185">Reference proteome</keyword>
<evidence type="ECO:0000313" key="2">
    <source>
        <dbReference type="EMBL" id="TCZ65671.1"/>
    </source>
</evidence>
<name>A0A4R4DSN8_9BACT</name>
<dbReference type="OrthoDB" id="675902at2"/>
<keyword evidence="1" id="KW-0812">Transmembrane</keyword>
<dbReference type="EMBL" id="SKFH01000049">
    <property type="protein sequence ID" value="TCZ65671.1"/>
    <property type="molecule type" value="Genomic_DNA"/>
</dbReference>
<evidence type="ECO:0008006" key="4">
    <source>
        <dbReference type="Google" id="ProtNLM"/>
    </source>
</evidence>
<dbReference type="RefSeq" id="WP_131854097.1">
    <property type="nucleotide sequence ID" value="NZ_SKFH01000049.1"/>
</dbReference>
<dbReference type="Proteomes" id="UP000295164">
    <property type="component" value="Unassembled WGS sequence"/>
</dbReference>
<feature type="transmembrane region" description="Helical" evidence="1">
    <location>
        <begin position="148"/>
        <end position="166"/>
    </location>
</feature>
<gene>
    <name evidence="2" type="ORF">E0486_17265</name>
</gene>